<dbReference type="AlphaFoldDB" id="A0A844CYB0"/>
<evidence type="ECO:0000259" key="2">
    <source>
        <dbReference type="PROSITE" id="PS50943"/>
    </source>
</evidence>
<sequence length="74" mass="7882">MTSSLDPTLQTIGKNLRRIRVASGRSQEGLALDAAIDRTYVSQIERGIANPSILVLKKIASCLDANVSDLVVGT</sequence>
<dbReference type="PROSITE" id="PS50943">
    <property type="entry name" value="HTH_CROC1"/>
    <property type="match status" value="1"/>
</dbReference>
<gene>
    <name evidence="3" type="ORF">GJ698_06440</name>
</gene>
<dbReference type="Pfam" id="PF01381">
    <property type="entry name" value="HTH_3"/>
    <property type="match status" value="1"/>
</dbReference>
<dbReference type="InterPro" id="IPR010982">
    <property type="entry name" value="Lambda_DNA-bd_dom_sf"/>
</dbReference>
<evidence type="ECO:0000313" key="4">
    <source>
        <dbReference type="Proteomes" id="UP000439986"/>
    </source>
</evidence>
<dbReference type="EMBL" id="WKJL01000003">
    <property type="protein sequence ID" value="MRW83731.1"/>
    <property type="molecule type" value="Genomic_DNA"/>
</dbReference>
<name>A0A844CYB0_9BURK</name>
<dbReference type="GO" id="GO:0005829">
    <property type="term" value="C:cytosol"/>
    <property type="evidence" value="ECO:0007669"/>
    <property type="project" value="TreeGrafter"/>
</dbReference>
<keyword evidence="1" id="KW-0238">DNA-binding</keyword>
<accession>A0A844CYB0</accession>
<reference evidence="3 4" key="1">
    <citation type="submission" date="2019-11" db="EMBL/GenBank/DDBJ databases">
        <title>Novel species isolated from a subtropical stream in China.</title>
        <authorList>
            <person name="Lu H."/>
        </authorList>
    </citation>
    <scope>NUCLEOTIDE SEQUENCE [LARGE SCALE GENOMIC DNA]</scope>
    <source>
        <strain evidence="3 4">FT26W</strain>
    </source>
</reference>
<organism evidence="3 4">
    <name type="scientific">Duganella aquatilis</name>
    <dbReference type="NCBI Taxonomy" id="2666082"/>
    <lineage>
        <taxon>Bacteria</taxon>
        <taxon>Pseudomonadati</taxon>
        <taxon>Pseudomonadota</taxon>
        <taxon>Betaproteobacteria</taxon>
        <taxon>Burkholderiales</taxon>
        <taxon>Oxalobacteraceae</taxon>
        <taxon>Telluria group</taxon>
        <taxon>Duganella</taxon>
    </lineage>
</organism>
<proteinExistence type="predicted"/>
<dbReference type="SUPFAM" id="SSF47413">
    <property type="entry name" value="lambda repressor-like DNA-binding domains"/>
    <property type="match status" value="1"/>
</dbReference>
<dbReference type="RefSeq" id="WP_154356793.1">
    <property type="nucleotide sequence ID" value="NZ_WKJL01000003.1"/>
</dbReference>
<dbReference type="PANTHER" id="PTHR46797:SF1">
    <property type="entry name" value="METHYLPHOSPHONATE SYNTHASE"/>
    <property type="match status" value="1"/>
</dbReference>
<dbReference type="GO" id="GO:0003677">
    <property type="term" value="F:DNA binding"/>
    <property type="evidence" value="ECO:0007669"/>
    <property type="project" value="UniProtKB-KW"/>
</dbReference>
<protein>
    <submittedName>
        <fullName evidence="3">Helix-turn-helix domain-containing protein</fullName>
    </submittedName>
</protein>
<comment type="caution">
    <text evidence="3">The sequence shown here is derived from an EMBL/GenBank/DDBJ whole genome shotgun (WGS) entry which is preliminary data.</text>
</comment>
<evidence type="ECO:0000313" key="3">
    <source>
        <dbReference type="EMBL" id="MRW83731.1"/>
    </source>
</evidence>
<dbReference type="Gene3D" id="1.10.260.40">
    <property type="entry name" value="lambda repressor-like DNA-binding domains"/>
    <property type="match status" value="1"/>
</dbReference>
<evidence type="ECO:0000256" key="1">
    <source>
        <dbReference type="ARBA" id="ARBA00023125"/>
    </source>
</evidence>
<feature type="domain" description="HTH cro/C1-type" evidence="2">
    <location>
        <begin position="16"/>
        <end position="70"/>
    </location>
</feature>
<keyword evidence="4" id="KW-1185">Reference proteome</keyword>
<dbReference type="GO" id="GO:0003700">
    <property type="term" value="F:DNA-binding transcription factor activity"/>
    <property type="evidence" value="ECO:0007669"/>
    <property type="project" value="TreeGrafter"/>
</dbReference>
<dbReference type="Proteomes" id="UP000439986">
    <property type="component" value="Unassembled WGS sequence"/>
</dbReference>
<dbReference type="CDD" id="cd00093">
    <property type="entry name" value="HTH_XRE"/>
    <property type="match status" value="1"/>
</dbReference>
<dbReference type="PANTHER" id="PTHR46797">
    <property type="entry name" value="HTH-TYPE TRANSCRIPTIONAL REGULATOR"/>
    <property type="match status" value="1"/>
</dbReference>
<dbReference type="SMART" id="SM00530">
    <property type="entry name" value="HTH_XRE"/>
    <property type="match status" value="1"/>
</dbReference>
<dbReference type="InterPro" id="IPR001387">
    <property type="entry name" value="Cro/C1-type_HTH"/>
</dbReference>
<dbReference type="InterPro" id="IPR050807">
    <property type="entry name" value="TransReg_Diox_bact_type"/>
</dbReference>